<dbReference type="HOGENOM" id="CLU_2232138_0_0_10"/>
<dbReference type="Proteomes" id="UP000001635">
    <property type="component" value="Chromosome"/>
</dbReference>
<keyword evidence="3" id="KW-1185">Reference proteome</keyword>
<feature type="transmembrane region" description="Helical" evidence="1">
    <location>
        <begin position="87"/>
        <end position="104"/>
    </location>
</feature>
<sequence>MRTKTDRMTEHYLIPILLFFSSIFLVAGIFYWNEWLNVYSENYLSPFYPLRDLGGRRDFLAATSIHALCYLTIAMVSIGSIALKNKILCVFSISLSLIGFFLLFY</sequence>
<keyword evidence="1" id="KW-0812">Transmembrane</keyword>
<dbReference type="STRING" id="880070.Cycma_4174"/>
<name>G0J898_CYCMS</name>
<feature type="transmembrane region" description="Helical" evidence="1">
    <location>
        <begin position="59"/>
        <end position="80"/>
    </location>
</feature>
<organism evidence="2 3">
    <name type="scientific">Cyclobacterium marinum (strain ATCC 25205 / DSM 745 / LMG 13164 / NCIMB 1802)</name>
    <name type="common">Flectobacillus marinus</name>
    <dbReference type="NCBI Taxonomy" id="880070"/>
    <lineage>
        <taxon>Bacteria</taxon>
        <taxon>Pseudomonadati</taxon>
        <taxon>Bacteroidota</taxon>
        <taxon>Cytophagia</taxon>
        <taxon>Cytophagales</taxon>
        <taxon>Cyclobacteriaceae</taxon>
        <taxon>Cyclobacterium</taxon>
    </lineage>
</organism>
<keyword evidence="1" id="KW-1133">Transmembrane helix</keyword>
<dbReference type="EMBL" id="CP002955">
    <property type="protein sequence ID" value="AEL27878.1"/>
    <property type="molecule type" value="Genomic_DNA"/>
</dbReference>
<feature type="transmembrane region" description="Helical" evidence="1">
    <location>
        <begin position="12"/>
        <end position="32"/>
    </location>
</feature>
<protein>
    <submittedName>
        <fullName evidence="2">Uncharacterized protein</fullName>
    </submittedName>
</protein>
<gene>
    <name evidence="2" type="ordered locus">Cycma_4174</name>
</gene>
<proteinExistence type="predicted"/>
<dbReference type="AlphaFoldDB" id="G0J898"/>
<accession>G0J898</accession>
<evidence type="ECO:0000256" key="1">
    <source>
        <dbReference type="SAM" id="Phobius"/>
    </source>
</evidence>
<reference evidence="3" key="1">
    <citation type="submission" date="2011-07" db="EMBL/GenBank/DDBJ databases">
        <title>The complete genome of Cyclobacterium marinum DSM 745.</title>
        <authorList>
            <person name="Lucas S."/>
            <person name="Han J."/>
            <person name="Lapidus A."/>
            <person name="Bruce D."/>
            <person name="Goodwin L."/>
            <person name="Pitluck S."/>
            <person name="Peters L."/>
            <person name="Kyrpides N."/>
            <person name="Mavromatis K."/>
            <person name="Ivanova N."/>
            <person name="Ovchinnikova G."/>
            <person name="Chertkov O."/>
            <person name="Detter J.C."/>
            <person name="Tapia R."/>
            <person name="Han C."/>
            <person name="Land M."/>
            <person name="Hauser L."/>
            <person name="Markowitz V."/>
            <person name="Cheng J.-F."/>
            <person name="Hugenholtz P."/>
            <person name="Woyke T."/>
            <person name="Wu D."/>
            <person name="Tindall B."/>
            <person name="Schuetze A."/>
            <person name="Brambilla E."/>
            <person name="Klenk H.-P."/>
            <person name="Eisen J.A."/>
        </authorList>
    </citation>
    <scope>NUCLEOTIDE SEQUENCE [LARGE SCALE GENOMIC DNA]</scope>
    <source>
        <strain evidence="3">ATCC 25205 / DSM 745 / LMG 13164 / NCIMB 1802</strain>
    </source>
</reference>
<keyword evidence="1" id="KW-0472">Membrane</keyword>
<dbReference type="KEGG" id="cmr:Cycma_4174"/>
<evidence type="ECO:0000313" key="3">
    <source>
        <dbReference type="Proteomes" id="UP000001635"/>
    </source>
</evidence>
<evidence type="ECO:0000313" key="2">
    <source>
        <dbReference type="EMBL" id="AEL27878.1"/>
    </source>
</evidence>